<evidence type="ECO:0000313" key="3">
    <source>
        <dbReference type="EMBL" id="GAA5064389.1"/>
    </source>
</evidence>
<dbReference type="EMBL" id="BAABJM010000006">
    <property type="protein sequence ID" value="GAA5064389.1"/>
    <property type="molecule type" value="Genomic_DNA"/>
</dbReference>
<dbReference type="Proteomes" id="UP001500603">
    <property type="component" value="Unassembled WGS sequence"/>
</dbReference>
<gene>
    <name evidence="3" type="ORF">GCM10023318_50270</name>
</gene>
<dbReference type="SUPFAM" id="SSF51735">
    <property type="entry name" value="NAD(P)-binding Rossmann-fold domains"/>
    <property type="match status" value="1"/>
</dbReference>
<dbReference type="NCBIfam" id="NF004526">
    <property type="entry name" value="PRK05872.1"/>
    <property type="match status" value="1"/>
</dbReference>
<keyword evidence="2" id="KW-0560">Oxidoreductase</keyword>
<accession>A0ABP9KRF7</accession>
<dbReference type="PANTHER" id="PTHR43008:SF4">
    <property type="entry name" value="CHAIN DEHYDROGENASE, PUTATIVE (AFU_ORTHOLOGUE AFUA_4G08710)-RELATED"/>
    <property type="match status" value="1"/>
</dbReference>
<protein>
    <submittedName>
        <fullName evidence="3">SDR family oxidoreductase</fullName>
    </submittedName>
</protein>
<evidence type="ECO:0000256" key="2">
    <source>
        <dbReference type="ARBA" id="ARBA00023002"/>
    </source>
</evidence>
<evidence type="ECO:0000313" key="4">
    <source>
        <dbReference type="Proteomes" id="UP001500603"/>
    </source>
</evidence>
<reference evidence="4" key="1">
    <citation type="journal article" date="2019" name="Int. J. Syst. Evol. Microbiol.">
        <title>The Global Catalogue of Microorganisms (GCM) 10K type strain sequencing project: providing services to taxonomists for standard genome sequencing and annotation.</title>
        <authorList>
            <consortium name="The Broad Institute Genomics Platform"/>
            <consortium name="The Broad Institute Genome Sequencing Center for Infectious Disease"/>
            <person name="Wu L."/>
            <person name="Ma J."/>
        </authorList>
    </citation>
    <scope>NUCLEOTIDE SEQUENCE [LARGE SCALE GENOMIC DNA]</scope>
    <source>
        <strain evidence="4">JCM 18298</strain>
    </source>
</reference>
<sequence length="304" mass="31888">MIGRLLARVPGAAELDVFGLLPTGDPSYDVRGKVAMVTGAGKGIGFELAKILVARGASVALVDVDEYGIDYATRALGERTFPVVADVRDRAGMRDAVDRVVERFGQLDVVVANAGVVPAMSTLRVLDGADFDRVIGINLTGVFNTVRPALDHIVAAKGHVVVVSSGAALTPGPTGSPYMISKVAVEQLGRALRIELSAAGASAGVAYFGVVETTMTSDALDDDELGGQLAELLPWPLNVRISPAQAATTIADGIARRAPRTFAPKGWQPYALLRGLVNVALDSRLANDSRIHDLVREVERRAGA</sequence>
<dbReference type="PANTHER" id="PTHR43008">
    <property type="entry name" value="BENZIL REDUCTASE"/>
    <property type="match status" value="1"/>
</dbReference>
<keyword evidence="4" id="KW-1185">Reference proteome</keyword>
<evidence type="ECO:0000256" key="1">
    <source>
        <dbReference type="ARBA" id="ARBA00006484"/>
    </source>
</evidence>
<proteinExistence type="inferred from homology"/>
<dbReference type="PRINTS" id="PR00081">
    <property type="entry name" value="GDHRDH"/>
</dbReference>
<dbReference type="Pfam" id="PF00106">
    <property type="entry name" value="adh_short"/>
    <property type="match status" value="1"/>
</dbReference>
<name>A0ABP9KRF7_9NOCA</name>
<dbReference type="RefSeq" id="WP_345498380.1">
    <property type="nucleotide sequence ID" value="NZ_BAABJM010000006.1"/>
</dbReference>
<comment type="similarity">
    <text evidence="1">Belongs to the short-chain dehydrogenases/reductases (SDR) family.</text>
</comment>
<dbReference type="InterPro" id="IPR002347">
    <property type="entry name" value="SDR_fam"/>
</dbReference>
<dbReference type="CDD" id="cd05233">
    <property type="entry name" value="SDR_c"/>
    <property type="match status" value="1"/>
</dbReference>
<dbReference type="InterPro" id="IPR036291">
    <property type="entry name" value="NAD(P)-bd_dom_sf"/>
</dbReference>
<dbReference type="Gene3D" id="3.40.50.720">
    <property type="entry name" value="NAD(P)-binding Rossmann-like Domain"/>
    <property type="match status" value="1"/>
</dbReference>
<comment type="caution">
    <text evidence="3">The sequence shown here is derived from an EMBL/GenBank/DDBJ whole genome shotgun (WGS) entry which is preliminary data.</text>
</comment>
<organism evidence="3 4">
    <name type="scientific">Nocardia callitridis</name>
    <dbReference type="NCBI Taxonomy" id="648753"/>
    <lineage>
        <taxon>Bacteria</taxon>
        <taxon>Bacillati</taxon>
        <taxon>Actinomycetota</taxon>
        <taxon>Actinomycetes</taxon>
        <taxon>Mycobacteriales</taxon>
        <taxon>Nocardiaceae</taxon>
        <taxon>Nocardia</taxon>
    </lineage>
</organism>